<evidence type="ECO:0000256" key="2">
    <source>
        <dbReference type="SAM" id="Phobius"/>
    </source>
</evidence>
<dbReference type="GO" id="GO:0006955">
    <property type="term" value="P:immune response"/>
    <property type="evidence" value="ECO:0007669"/>
    <property type="project" value="InterPro"/>
</dbReference>
<dbReference type="InterPro" id="IPR008063">
    <property type="entry name" value="Fas_rcpt"/>
</dbReference>
<dbReference type="OMA" id="GLEICFP"/>
<dbReference type="PANTHER" id="PTHR46838">
    <property type="entry name" value="TUMOR NECROSIS FACTOR RECEPTOR SUPERFAMILY MEMBER 14"/>
    <property type="match status" value="1"/>
</dbReference>
<feature type="domain" description="TNFR-Cys" evidence="4">
    <location>
        <begin position="63"/>
        <end position="103"/>
    </location>
</feature>
<evidence type="ECO:0000259" key="4">
    <source>
        <dbReference type="PROSITE" id="PS50050"/>
    </source>
</evidence>
<comment type="caution">
    <text evidence="1">Lacks conserved residue(s) required for the propagation of feature annotation.</text>
</comment>
<feature type="domain" description="TNFR-Cys" evidence="4">
    <location>
        <begin position="27"/>
        <end position="61"/>
    </location>
</feature>
<dbReference type="Gene3D" id="2.10.50.10">
    <property type="entry name" value="Tumor Necrosis Factor Receptor, subunit A, domain 2"/>
    <property type="match status" value="3"/>
</dbReference>
<keyword evidence="6" id="KW-1185">Reference proteome</keyword>
<dbReference type="Ensembl" id="ENSCMIT00000028538.1">
    <property type="protein sequence ID" value="ENSCMIP00000028094.1"/>
    <property type="gene ID" value="ENSCMIG00000012215.1"/>
</dbReference>
<feature type="disulfide bond" evidence="1">
    <location>
        <begin position="85"/>
        <end position="103"/>
    </location>
</feature>
<dbReference type="GO" id="GO:0050829">
    <property type="term" value="P:defense response to Gram-negative bacterium"/>
    <property type="evidence" value="ECO:0007669"/>
    <property type="project" value="TreeGrafter"/>
</dbReference>
<dbReference type="PROSITE" id="PS00652">
    <property type="entry name" value="TNFR_NGFR_1"/>
    <property type="match status" value="1"/>
</dbReference>
<reference evidence="6" key="1">
    <citation type="journal article" date="2006" name="Science">
        <title>Ancient noncoding elements conserved in the human genome.</title>
        <authorList>
            <person name="Venkatesh B."/>
            <person name="Kirkness E.F."/>
            <person name="Loh Y.H."/>
            <person name="Halpern A.L."/>
            <person name="Lee A.P."/>
            <person name="Johnson J."/>
            <person name="Dandona N."/>
            <person name="Viswanathan L.D."/>
            <person name="Tay A."/>
            <person name="Venter J.C."/>
            <person name="Strausberg R.L."/>
            <person name="Brenner S."/>
        </authorList>
    </citation>
    <scope>NUCLEOTIDE SEQUENCE [LARGE SCALE GENOMIC DNA]</scope>
</reference>
<feature type="disulfide bond" evidence="1">
    <location>
        <begin position="40"/>
        <end position="53"/>
    </location>
</feature>
<accession>A0A4W3ICU2</accession>
<reference evidence="5" key="4">
    <citation type="submission" date="2025-08" db="UniProtKB">
        <authorList>
            <consortium name="Ensembl"/>
        </authorList>
    </citation>
    <scope>IDENTIFICATION</scope>
</reference>
<reference evidence="5" key="5">
    <citation type="submission" date="2025-09" db="UniProtKB">
        <authorList>
            <consortium name="Ensembl"/>
        </authorList>
    </citation>
    <scope>IDENTIFICATION</scope>
</reference>
<evidence type="ECO:0000313" key="6">
    <source>
        <dbReference type="Proteomes" id="UP000314986"/>
    </source>
</evidence>
<organism evidence="5 6">
    <name type="scientific">Callorhinchus milii</name>
    <name type="common">Ghost shark</name>
    <dbReference type="NCBI Taxonomy" id="7868"/>
    <lineage>
        <taxon>Eukaryota</taxon>
        <taxon>Metazoa</taxon>
        <taxon>Chordata</taxon>
        <taxon>Craniata</taxon>
        <taxon>Vertebrata</taxon>
        <taxon>Chondrichthyes</taxon>
        <taxon>Holocephali</taxon>
        <taxon>Chimaeriformes</taxon>
        <taxon>Callorhinchidae</taxon>
        <taxon>Callorhinchus</taxon>
    </lineage>
</organism>
<feature type="disulfide bond" evidence="1">
    <location>
        <begin position="64"/>
        <end position="79"/>
    </location>
</feature>
<dbReference type="STRING" id="7868.ENSCMIP00000028094"/>
<dbReference type="GO" id="GO:0009897">
    <property type="term" value="C:external side of plasma membrane"/>
    <property type="evidence" value="ECO:0007669"/>
    <property type="project" value="TreeGrafter"/>
</dbReference>
<feature type="disulfide bond" evidence="1">
    <location>
        <begin position="82"/>
        <end position="95"/>
    </location>
</feature>
<feature type="chain" id="PRO_5021451094" evidence="3">
    <location>
        <begin position="28"/>
        <end position="265"/>
    </location>
</feature>
<feature type="signal peptide" evidence="3">
    <location>
        <begin position="1"/>
        <end position="27"/>
    </location>
</feature>
<feature type="disulfide bond" evidence="1">
    <location>
        <begin position="43"/>
        <end position="61"/>
    </location>
</feature>
<dbReference type="GO" id="GO:0002720">
    <property type="term" value="P:positive regulation of cytokine production involved in immune response"/>
    <property type="evidence" value="ECO:0007669"/>
    <property type="project" value="TreeGrafter"/>
</dbReference>
<dbReference type="GO" id="GO:0007165">
    <property type="term" value="P:signal transduction"/>
    <property type="evidence" value="ECO:0007669"/>
    <property type="project" value="InterPro"/>
</dbReference>
<keyword evidence="2" id="KW-1133">Transmembrane helix</keyword>
<feature type="transmembrane region" description="Helical" evidence="2">
    <location>
        <begin position="191"/>
        <end position="211"/>
    </location>
</feature>
<dbReference type="PROSITE" id="PS50050">
    <property type="entry name" value="TNFR_NGFR_2"/>
    <property type="match status" value="3"/>
</dbReference>
<dbReference type="GO" id="GO:2000406">
    <property type="term" value="P:positive regulation of T cell migration"/>
    <property type="evidence" value="ECO:0007669"/>
    <property type="project" value="TreeGrafter"/>
</dbReference>
<reference evidence="6" key="2">
    <citation type="journal article" date="2007" name="PLoS Biol.">
        <title>Survey sequencing and comparative analysis of the elephant shark (Callorhinchus milii) genome.</title>
        <authorList>
            <person name="Venkatesh B."/>
            <person name="Kirkness E.F."/>
            <person name="Loh Y.H."/>
            <person name="Halpern A.L."/>
            <person name="Lee A.P."/>
            <person name="Johnson J."/>
            <person name="Dandona N."/>
            <person name="Viswanathan L.D."/>
            <person name="Tay A."/>
            <person name="Venter J.C."/>
            <person name="Strausberg R.L."/>
            <person name="Brenner S."/>
        </authorList>
    </citation>
    <scope>NUCLEOTIDE SEQUENCE [LARGE SCALE GENOMIC DNA]</scope>
</reference>
<reference evidence="6" key="3">
    <citation type="journal article" date="2014" name="Nature">
        <title>Elephant shark genome provides unique insights into gnathostome evolution.</title>
        <authorList>
            <consortium name="International Elephant Shark Genome Sequencing Consortium"/>
            <person name="Venkatesh B."/>
            <person name="Lee A.P."/>
            <person name="Ravi V."/>
            <person name="Maurya A.K."/>
            <person name="Lian M.M."/>
            <person name="Swann J.B."/>
            <person name="Ohta Y."/>
            <person name="Flajnik M.F."/>
            <person name="Sutoh Y."/>
            <person name="Kasahara M."/>
            <person name="Hoon S."/>
            <person name="Gangu V."/>
            <person name="Roy S.W."/>
            <person name="Irimia M."/>
            <person name="Korzh V."/>
            <person name="Kondrychyn I."/>
            <person name="Lim Z.W."/>
            <person name="Tay B.H."/>
            <person name="Tohari S."/>
            <person name="Kong K.W."/>
            <person name="Ho S."/>
            <person name="Lorente-Galdos B."/>
            <person name="Quilez J."/>
            <person name="Marques-Bonet T."/>
            <person name="Raney B.J."/>
            <person name="Ingham P.W."/>
            <person name="Tay A."/>
            <person name="Hillier L.W."/>
            <person name="Minx P."/>
            <person name="Boehm T."/>
            <person name="Wilson R.K."/>
            <person name="Brenner S."/>
            <person name="Warren W.C."/>
        </authorList>
    </citation>
    <scope>NUCLEOTIDE SEQUENCE [LARGE SCALE GENOMIC DNA]</scope>
</reference>
<keyword evidence="2" id="KW-0472">Membrane</keyword>
<evidence type="ECO:0000313" key="5">
    <source>
        <dbReference type="Ensembl" id="ENSCMIP00000028094.1"/>
    </source>
</evidence>
<dbReference type="GO" id="GO:0050830">
    <property type="term" value="P:defense response to Gram-positive bacterium"/>
    <property type="evidence" value="ECO:0007669"/>
    <property type="project" value="TreeGrafter"/>
</dbReference>
<dbReference type="SMART" id="SM00208">
    <property type="entry name" value="TNFR"/>
    <property type="match status" value="4"/>
</dbReference>
<feature type="repeat" description="TNFR-Cys" evidence="1">
    <location>
        <begin position="104"/>
        <end position="146"/>
    </location>
</feature>
<evidence type="ECO:0000256" key="1">
    <source>
        <dbReference type="PROSITE-ProRule" id="PRU00206"/>
    </source>
</evidence>
<dbReference type="InterPro" id="IPR001368">
    <property type="entry name" value="TNFR/NGFR_Cys_rich_reg"/>
</dbReference>
<dbReference type="GeneTree" id="ENSGT00950000183126"/>
<dbReference type="SUPFAM" id="SSF57586">
    <property type="entry name" value="TNF receptor-like"/>
    <property type="match status" value="2"/>
</dbReference>
<feature type="disulfide bond" evidence="1">
    <location>
        <begin position="128"/>
        <end position="146"/>
    </location>
</feature>
<feature type="repeat" description="TNFR-Cys" evidence="1">
    <location>
        <begin position="27"/>
        <end position="61"/>
    </location>
</feature>
<dbReference type="InParanoid" id="A0A4W3ICU2"/>
<proteinExistence type="predicted"/>
<dbReference type="PANTHER" id="PTHR46838:SF1">
    <property type="entry name" value="TUMOR NECROSIS FACTOR RECEPTOR SUPERFAMILY MEMBER 14"/>
    <property type="match status" value="1"/>
</dbReference>
<evidence type="ECO:0000256" key="3">
    <source>
        <dbReference type="SAM" id="SignalP"/>
    </source>
</evidence>
<protein>
    <submittedName>
        <fullName evidence="5">Tumor necrosis factor receptor superfamily member 5-like</fullName>
    </submittedName>
</protein>
<keyword evidence="3" id="KW-0732">Signal</keyword>
<dbReference type="AlphaFoldDB" id="A0A4W3ICU2"/>
<feature type="domain" description="TNFR-Cys" evidence="4">
    <location>
        <begin position="104"/>
        <end position="146"/>
    </location>
</feature>
<dbReference type="Pfam" id="PF00020">
    <property type="entry name" value="TNFR_c6"/>
    <property type="match status" value="1"/>
</dbReference>
<sequence length="265" mass="28731">MCAAMRMSGRAILVVFTVGMAAGPVSGCKEGEYRHNGICCPRCPPGERVQDHCTAEAGTTCLPCEEQTHQTEASGDEVCKPCTKCPAGYFELQKCSRTQDTVCDCSEGFHCTNLTHSNCGECVPHRPCPPGQGVEQPGAYRMDTQCRTCPIGSFSDENSTTQQCRNWTDCVNEISPGTNKSDTVCSQNQHVLVIVLVPVTLVILFVLLMVWQKEIAKIYSDFVSRFNKKESISTPVQEHGQCDSDTAGGKLAVQASSVKLIPPSL</sequence>
<dbReference type="Proteomes" id="UP000314986">
    <property type="component" value="Unassembled WGS sequence"/>
</dbReference>
<name>A0A4W3ICU2_CALMI</name>
<dbReference type="GO" id="GO:0006915">
    <property type="term" value="P:apoptotic process"/>
    <property type="evidence" value="ECO:0007669"/>
    <property type="project" value="InterPro"/>
</dbReference>
<dbReference type="GO" id="GO:0046642">
    <property type="term" value="P:negative regulation of alpha-beta T cell proliferation"/>
    <property type="evidence" value="ECO:0007669"/>
    <property type="project" value="TreeGrafter"/>
</dbReference>
<keyword evidence="1" id="KW-1015">Disulfide bond</keyword>
<gene>
    <name evidence="5" type="primary">LOC103189936</name>
</gene>
<dbReference type="GO" id="GO:0004888">
    <property type="term" value="F:transmembrane signaling receptor activity"/>
    <property type="evidence" value="ECO:0007669"/>
    <property type="project" value="InterPro"/>
</dbReference>
<feature type="repeat" description="TNFR-Cys" evidence="1">
    <location>
        <begin position="63"/>
        <end position="103"/>
    </location>
</feature>
<dbReference type="PRINTS" id="PR01680">
    <property type="entry name" value="TNFACTORR6"/>
</dbReference>
<keyword evidence="2" id="KW-0812">Transmembrane</keyword>